<dbReference type="AlphaFoldDB" id="A0A7W9AQZ4"/>
<dbReference type="Proteomes" id="UP000557739">
    <property type="component" value="Unassembled WGS sequence"/>
</dbReference>
<dbReference type="Pfam" id="PF09361">
    <property type="entry name" value="Phasin_2"/>
    <property type="match status" value="1"/>
</dbReference>
<sequence>MAKNPNEAVDQATDTAKAGMDAAQDGARRAGEQMQDGMARATEGMQAAGERMKATGEAMADAGSQLGLKMLDQAETNTREAFQAMRSAAQANDLSEVMRIQTEFLREQSSRSVAQVREIGELIADFGRNAIGQMTGRR</sequence>
<comment type="caution">
    <text evidence="3">The sequence shown here is derived from an EMBL/GenBank/DDBJ whole genome shotgun (WGS) entry which is preliminary data.</text>
</comment>
<evidence type="ECO:0000259" key="2">
    <source>
        <dbReference type="Pfam" id="PF09361"/>
    </source>
</evidence>
<dbReference type="EMBL" id="JACIJJ010000003">
    <property type="protein sequence ID" value="MBB5698990.1"/>
    <property type="molecule type" value="Genomic_DNA"/>
</dbReference>
<gene>
    <name evidence="3" type="ORF">FHR19_002345</name>
</gene>
<dbReference type="InterPro" id="IPR018968">
    <property type="entry name" value="Phasin"/>
</dbReference>
<feature type="domain" description="Phasin" evidence="2">
    <location>
        <begin position="42"/>
        <end position="130"/>
    </location>
</feature>
<reference evidence="3 4" key="1">
    <citation type="submission" date="2020-08" db="EMBL/GenBank/DDBJ databases">
        <title>Genomic Encyclopedia of Type Strains, Phase IV (KMG-IV): sequencing the most valuable type-strain genomes for metagenomic binning, comparative biology and taxonomic classification.</title>
        <authorList>
            <person name="Goeker M."/>
        </authorList>
    </citation>
    <scope>NUCLEOTIDE SEQUENCE [LARGE SCALE GENOMIC DNA]</scope>
    <source>
        <strain evidence="3 4">DSM 27244</strain>
    </source>
</reference>
<protein>
    <submittedName>
        <fullName evidence="3">Phasin family protein</fullName>
    </submittedName>
</protein>
<feature type="region of interest" description="Disordered" evidence="1">
    <location>
        <begin position="1"/>
        <end position="47"/>
    </location>
</feature>
<dbReference type="RefSeq" id="WP_246359474.1">
    <property type="nucleotide sequence ID" value="NZ_JACIJJ010000003.1"/>
</dbReference>
<name>A0A7W9AQZ4_9SPHN</name>
<evidence type="ECO:0000256" key="1">
    <source>
        <dbReference type="SAM" id="MobiDB-lite"/>
    </source>
</evidence>
<organism evidence="3 4">
    <name type="scientific">Sphingomonas yantingensis</name>
    <dbReference type="NCBI Taxonomy" id="1241761"/>
    <lineage>
        <taxon>Bacteria</taxon>
        <taxon>Pseudomonadati</taxon>
        <taxon>Pseudomonadota</taxon>
        <taxon>Alphaproteobacteria</taxon>
        <taxon>Sphingomonadales</taxon>
        <taxon>Sphingomonadaceae</taxon>
        <taxon>Sphingomonas</taxon>
    </lineage>
</organism>
<proteinExistence type="predicted"/>
<evidence type="ECO:0000313" key="3">
    <source>
        <dbReference type="EMBL" id="MBB5698990.1"/>
    </source>
</evidence>
<accession>A0A7W9AQZ4</accession>
<evidence type="ECO:0000313" key="4">
    <source>
        <dbReference type="Proteomes" id="UP000557739"/>
    </source>
</evidence>
<keyword evidence="4" id="KW-1185">Reference proteome</keyword>